<accession>A0A0R3X709</accession>
<dbReference type="EMBL" id="UYWX01020754">
    <property type="protein sequence ID" value="VDM34071.1"/>
    <property type="molecule type" value="Genomic_DNA"/>
</dbReference>
<dbReference type="PANTHER" id="PTHR13134:SF3">
    <property type="entry name" value="TRAFFICKING PROTEIN PARTICLE COMPLEX SUBUNIT 13"/>
    <property type="match status" value="1"/>
</dbReference>
<reference evidence="4" key="1">
    <citation type="submission" date="2017-02" db="UniProtKB">
        <authorList>
            <consortium name="WormBaseParasite"/>
        </authorList>
    </citation>
    <scope>IDENTIFICATION</scope>
</reference>
<evidence type="ECO:0000313" key="2">
    <source>
        <dbReference type="EMBL" id="VDM34071.1"/>
    </source>
</evidence>
<dbReference type="GO" id="GO:1990072">
    <property type="term" value="C:TRAPPIII protein complex"/>
    <property type="evidence" value="ECO:0007669"/>
    <property type="project" value="TreeGrafter"/>
</dbReference>
<dbReference type="STRING" id="6205.A0A0R3X709"/>
<feature type="domain" description="Trafficking protein particle complex subunit 13 middle" evidence="1">
    <location>
        <begin position="2"/>
        <end position="92"/>
    </location>
</feature>
<dbReference type="InterPro" id="IPR010378">
    <property type="entry name" value="TRAPPC13"/>
</dbReference>
<keyword evidence="3" id="KW-1185">Reference proteome</keyword>
<dbReference type="AlphaFoldDB" id="A0A0R3X709"/>
<evidence type="ECO:0000313" key="4">
    <source>
        <dbReference type="WBParaSite" id="TTAC_0000932001-mRNA-1"/>
    </source>
</evidence>
<organism evidence="4">
    <name type="scientific">Hydatigena taeniaeformis</name>
    <name type="common">Feline tapeworm</name>
    <name type="synonym">Taenia taeniaeformis</name>
    <dbReference type="NCBI Taxonomy" id="6205"/>
    <lineage>
        <taxon>Eukaryota</taxon>
        <taxon>Metazoa</taxon>
        <taxon>Spiralia</taxon>
        <taxon>Lophotrochozoa</taxon>
        <taxon>Platyhelminthes</taxon>
        <taxon>Cestoda</taxon>
        <taxon>Eucestoda</taxon>
        <taxon>Cyclophyllidea</taxon>
        <taxon>Taeniidae</taxon>
        <taxon>Hydatigera</taxon>
    </lineage>
</organism>
<dbReference type="PANTHER" id="PTHR13134">
    <property type="entry name" value="TRAFFICKING PROTEIN PARTICLE COMPLEX SUBUNIT 13"/>
    <property type="match status" value="1"/>
</dbReference>
<reference evidence="2 3" key="2">
    <citation type="submission" date="2018-11" db="EMBL/GenBank/DDBJ databases">
        <authorList>
            <consortium name="Pathogen Informatics"/>
        </authorList>
    </citation>
    <scope>NUCLEOTIDE SEQUENCE [LARGE SCALE GENOMIC DNA]</scope>
</reference>
<name>A0A0R3X709_HYDTA</name>
<dbReference type="Pfam" id="PF23647">
    <property type="entry name" value="TRAPPC13_M"/>
    <property type="match status" value="1"/>
</dbReference>
<protein>
    <recommendedName>
        <fullName evidence="1">Trafficking protein particle complex subunit 13 middle domain-containing protein</fullName>
    </recommendedName>
</protein>
<sequence length="293" mass="31938">MPQPLMVERLAWEPGPLIKATDLNSLVDWTRSRRKGRLTPTLMAPKEVWRLLYLTQPLNTSAASAAGEVKLGHLDIAWRTTMGETGHLLTFPCMSNIPHYSDVSMNVVKLPAQVVVEDPFQMVCEITNRSFALIFSTISTTTYFCRPLSLFSSRVLELMLSRPETSATTATAGGYETTSDTTTTTGAATAAVAVTAAAFPAFIWTGVTYQRLPSLAPATSTQLTLEFVPVMTGLQGWVIVGVLPNILPFYRSDLVWSGPLKEVPPFELKEISTEGCFTFSNLGWVLVTSAPAA</sequence>
<dbReference type="WBParaSite" id="TTAC_0000932001-mRNA-1">
    <property type="protein sequence ID" value="TTAC_0000932001-mRNA-1"/>
    <property type="gene ID" value="TTAC_0000932001"/>
</dbReference>
<evidence type="ECO:0000259" key="1">
    <source>
        <dbReference type="Pfam" id="PF23647"/>
    </source>
</evidence>
<evidence type="ECO:0000313" key="3">
    <source>
        <dbReference type="Proteomes" id="UP000274429"/>
    </source>
</evidence>
<dbReference type="Proteomes" id="UP000274429">
    <property type="component" value="Unassembled WGS sequence"/>
</dbReference>
<proteinExistence type="predicted"/>
<dbReference type="OrthoDB" id="10250284at2759"/>
<dbReference type="InterPro" id="IPR055429">
    <property type="entry name" value="TRAPPC13_M"/>
</dbReference>
<gene>
    <name evidence="2" type="ORF">TTAC_LOCUS9305</name>
</gene>